<reference evidence="4" key="1">
    <citation type="submission" date="2021-01" db="EMBL/GenBank/DDBJ databases">
        <title>Caligus Genome Assembly.</title>
        <authorList>
            <person name="Gallardo-Escarate C."/>
        </authorList>
    </citation>
    <scope>NUCLEOTIDE SEQUENCE [LARGE SCALE GENOMIC DNA]</scope>
</reference>
<dbReference type="AlphaFoldDB" id="A0A7T8JZS7"/>
<dbReference type="Proteomes" id="UP000595437">
    <property type="component" value="Chromosome 9"/>
</dbReference>
<gene>
    <name evidence="3" type="ORF">FKW44_014506</name>
</gene>
<keyword evidence="4" id="KW-1185">Reference proteome</keyword>
<dbReference type="GO" id="GO:0016491">
    <property type="term" value="F:oxidoreductase activity"/>
    <property type="evidence" value="ECO:0007669"/>
    <property type="project" value="UniProtKB-KW"/>
</dbReference>
<protein>
    <submittedName>
        <fullName evidence="3">LOC100377198</fullName>
    </submittedName>
</protein>
<dbReference type="PANTHER" id="PTHR43544">
    <property type="entry name" value="SHORT-CHAIN DEHYDROGENASE/REDUCTASE"/>
    <property type="match status" value="1"/>
</dbReference>
<organism evidence="3 4">
    <name type="scientific">Caligus rogercresseyi</name>
    <name type="common">Sea louse</name>
    <dbReference type="NCBI Taxonomy" id="217165"/>
    <lineage>
        <taxon>Eukaryota</taxon>
        <taxon>Metazoa</taxon>
        <taxon>Ecdysozoa</taxon>
        <taxon>Arthropoda</taxon>
        <taxon>Crustacea</taxon>
        <taxon>Multicrustacea</taxon>
        <taxon>Hexanauplia</taxon>
        <taxon>Copepoda</taxon>
        <taxon>Siphonostomatoida</taxon>
        <taxon>Caligidae</taxon>
        <taxon>Caligus</taxon>
    </lineage>
</organism>
<dbReference type="InterPro" id="IPR036291">
    <property type="entry name" value="NAD(P)-bd_dom_sf"/>
</dbReference>
<keyword evidence="1" id="KW-0521">NADP</keyword>
<accession>A0A7T8JZS7</accession>
<dbReference type="Gene3D" id="3.40.50.720">
    <property type="entry name" value="NAD(P)-binding Rossmann-like Domain"/>
    <property type="match status" value="2"/>
</dbReference>
<evidence type="ECO:0000256" key="2">
    <source>
        <dbReference type="ARBA" id="ARBA00023002"/>
    </source>
</evidence>
<feature type="non-terminal residue" evidence="3">
    <location>
        <position position="333"/>
    </location>
</feature>
<dbReference type="GO" id="GO:0005737">
    <property type="term" value="C:cytoplasm"/>
    <property type="evidence" value="ECO:0007669"/>
    <property type="project" value="TreeGrafter"/>
</dbReference>
<name>A0A7T8JZS7_CALRO</name>
<dbReference type="EMBL" id="CP045898">
    <property type="protein sequence ID" value="QQP40464.1"/>
    <property type="molecule type" value="Genomic_DNA"/>
</dbReference>
<proteinExistence type="predicted"/>
<dbReference type="InterPro" id="IPR051468">
    <property type="entry name" value="Fungal_SecMetab_SDRs"/>
</dbReference>
<keyword evidence="2" id="KW-0560">Oxidoreductase</keyword>
<dbReference type="PRINTS" id="PR00081">
    <property type="entry name" value="GDHRDH"/>
</dbReference>
<dbReference type="SUPFAM" id="SSF51735">
    <property type="entry name" value="NAD(P)-binding Rossmann-fold domains"/>
    <property type="match status" value="2"/>
</dbReference>
<dbReference type="Pfam" id="PF00106">
    <property type="entry name" value="adh_short"/>
    <property type="match status" value="1"/>
</dbReference>
<evidence type="ECO:0000313" key="4">
    <source>
        <dbReference type="Proteomes" id="UP000595437"/>
    </source>
</evidence>
<evidence type="ECO:0000313" key="3">
    <source>
        <dbReference type="EMBL" id="QQP40464.1"/>
    </source>
</evidence>
<dbReference type="OrthoDB" id="9982184at2759"/>
<dbReference type="PANTHER" id="PTHR43544:SF7">
    <property type="entry name" value="NADB-LER2"/>
    <property type="match status" value="1"/>
</dbReference>
<evidence type="ECO:0000256" key="1">
    <source>
        <dbReference type="ARBA" id="ARBA00022857"/>
    </source>
</evidence>
<sequence length="333" mass="31872">MSPRGRSAKSVLVTGCDSGAGLEVVKALAQQAEGQSNLAVIIAAAKNPNNSELSQDCSMDLEDQKNFGNFAAEVQKRLNEAGVQHLSALVNSAALHFNTNLSNVDAGHMIKAFSVNAVSPLMLIKALSKQLQSGAQAAGSAAASGAPAGADAMLYSSSKASHAAAEMGGPADAMNAATYGAGTYGAAHAGSLHGAKGLHAGMGAGAGHAAGAAAAAAFGAGATLGAEALAGAGSGSSSGVRFGVGGPNSGAILVGSAGAAFAGNGGGLVVNLTTGLSSTGANSSGGFYAYRASKAALNMITKSAAADLASSGVMAFSLNIDNAALDSQSSAAG</sequence>
<dbReference type="InterPro" id="IPR002347">
    <property type="entry name" value="SDR_fam"/>
</dbReference>